<dbReference type="GO" id="GO:0098609">
    <property type="term" value="P:cell-cell adhesion"/>
    <property type="evidence" value="ECO:0007669"/>
    <property type="project" value="TreeGrafter"/>
</dbReference>
<dbReference type="Gene3D" id="2.60.40.60">
    <property type="entry name" value="Cadherins"/>
    <property type="match status" value="1"/>
</dbReference>
<evidence type="ECO:0000313" key="10">
    <source>
        <dbReference type="Proteomes" id="UP000681720"/>
    </source>
</evidence>
<name>A0A8S2ZQ00_9BILA</name>
<proteinExistence type="predicted"/>
<dbReference type="AlphaFoldDB" id="A0A8S2ZQ00"/>
<dbReference type="GO" id="GO:0005509">
    <property type="term" value="F:calcium ion binding"/>
    <property type="evidence" value="ECO:0007669"/>
    <property type="project" value="InterPro"/>
</dbReference>
<evidence type="ECO:0000256" key="7">
    <source>
        <dbReference type="ARBA" id="ARBA00023136"/>
    </source>
</evidence>
<sequence length="81" mass="9169">SIYNNIQLISHDSGTPTLHTKLHLILDIIDVNDCIPTIQKNSTVYDINENNPVGYIIDKLIAYDCDLGENAEIEYHLLNET</sequence>
<evidence type="ECO:0000256" key="5">
    <source>
        <dbReference type="ARBA" id="ARBA00022889"/>
    </source>
</evidence>
<evidence type="ECO:0000256" key="4">
    <source>
        <dbReference type="ARBA" id="ARBA00022837"/>
    </source>
</evidence>
<keyword evidence="5" id="KW-0130">Cell adhesion</keyword>
<dbReference type="InterPro" id="IPR015919">
    <property type="entry name" value="Cadherin-like_sf"/>
</dbReference>
<dbReference type="CDD" id="cd11304">
    <property type="entry name" value="Cadherin_repeat"/>
    <property type="match status" value="1"/>
</dbReference>
<protein>
    <recommendedName>
        <fullName evidence="11">Cadherin domain-containing protein</fullName>
    </recommendedName>
</protein>
<dbReference type="PANTHER" id="PTHR24025">
    <property type="entry name" value="DESMOGLEIN FAMILY MEMBER"/>
    <property type="match status" value="1"/>
</dbReference>
<dbReference type="PANTHER" id="PTHR24025:SF23">
    <property type="entry name" value="NEURAL-CADHERIN"/>
    <property type="match status" value="1"/>
</dbReference>
<gene>
    <name evidence="8" type="ORF">BYL167_LOCUS33121</name>
    <name evidence="9" type="ORF">GIL414_LOCUS40828</name>
</gene>
<keyword evidence="2" id="KW-0812">Transmembrane</keyword>
<dbReference type="EMBL" id="CAJOBH010063417">
    <property type="protein sequence ID" value="CAF4436430.1"/>
    <property type="molecule type" value="Genomic_DNA"/>
</dbReference>
<accession>A0A8S2ZQ00</accession>
<comment type="subcellular location">
    <subcellularLocation>
        <location evidence="1">Membrane</location>
    </subcellularLocation>
</comment>
<keyword evidence="6" id="KW-1133">Transmembrane helix</keyword>
<dbReference type="InterPro" id="IPR050971">
    <property type="entry name" value="Cadherin-domain_protein"/>
</dbReference>
<keyword evidence="4" id="KW-0106">Calcium</keyword>
<dbReference type="GO" id="GO:0016020">
    <property type="term" value="C:membrane"/>
    <property type="evidence" value="ECO:0007669"/>
    <property type="project" value="UniProtKB-SubCell"/>
</dbReference>
<evidence type="ECO:0000256" key="6">
    <source>
        <dbReference type="ARBA" id="ARBA00022989"/>
    </source>
</evidence>
<feature type="non-terminal residue" evidence="9">
    <location>
        <position position="81"/>
    </location>
</feature>
<dbReference type="SUPFAM" id="SSF49313">
    <property type="entry name" value="Cadherin-like"/>
    <property type="match status" value="1"/>
</dbReference>
<keyword evidence="7" id="KW-0472">Membrane</keyword>
<dbReference type="EMBL" id="CAJOBJ010114107">
    <property type="protein sequence ID" value="CAF4645631.1"/>
    <property type="molecule type" value="Genomic_DNA"/>
</dbReference>
<evidence type="ECO:0008006" key="11">
    <source>
        <dbReference type="Google" id="ProtNLM"/>
    </source>
</evidence>
<dbReference type="GO" id="GO:0005911">
    <property type="term" value="C:cell-cell junction"/>
    <property type="evidence" value="ECO:0007669"/>
    <property type="project" value="TreeGrafter"/>
</dbReference>
<evidence type="ECO:0000313" key="9">
    <source>
        <dbReference type="EMBL" id="CAF4645631.1"/>
    </source>
</evidence>
<dbReference type="Proteomes" id="UP000681967">
    <property type="component" value="Unassembled WGS sequence"/>
</dbReference>
<evidence type="ECO:0000256" key="1">
    <source>
        <dbReference type="ARBA" id="ARBA00004370"/>
    </source>
</evidence>
<evidence type="ECO:0000256" key="3">
    <source>
        <dbReference type="ARBA" id="ARBA00022737"/>
    </source>
</evidence>
<keyword evidence="3" id="KW-0677">Repeat</keyword>
<evidence type="ECO:0000313" key="8">
    <source>
        <dbReference type="EMBL" id="CAF4436430.1"/>
    </source>
</evidence>
<reference evidence="9" key="1">
    <citation type="submission" date="2021-02" db="EMBL/GenBank/DDBJ databases">
        <authorList>
            <person name="Nowell W R."/>
        </authorList>
    </citation>
    <scope>NUCLEOTIDE SEQUENCE</scope>
</reference>
<dbReference type="Proteomes" id="UP000681720">
    <property type="component" value="Unassembled WGS sequence"/>
</dbReference>
<organism evidence="9 10">
    <name type="scientific">Rotaria magnacalcarata</name>
    <dbReference type="NCBI Taxonomy" id="392030"/>
    <lineage>
        <taxon>Eukaryota</taxon>
        <taxon>Metazoa</taxon>
        <taxon>Spiralia</taxon>
        <taxon>Gnathifera</taxon>
        <taxon>Rotifera</taxon>
        <taxon>Eurotatoria</taxon>
        <taxon>Bdelloidea</taxon>
        <taxon>Philodinida</taxon>
        <taxon>Philodinidae</taxon>
        <taxon>Rotaria</taxon>
    </lineage>
</organism>
<comment type="caution">
    <text evidence="9">The sequence shown here is derived from an EMBL/GenBank/DDBJ whole genome shotgun (WGS) entry which is preliminary data.</text>
</comment>
<evidence type="ECO:0000256" key="2">
    <source>
        <dbReference type="ARBA" id="ARBA00022692"/>
    </source>
</evidence>
<feature type="non-terminal residue" evidence="9">
    <location>
        <position position="1"/>
    </location>
</feature>